<organism evidence="1">
    <name type="scientific">freshwater metagenome</name>
    <dbReference type="NCBI Taxonomy" id="449393"/>
    <lineage>
        <taxon>unclassified sequences</taxon>
        <taxon>metagenomes</taxon>
        <taxon>ecological metagenomes</taxon>
    </lineage>
</organism>
<sequence>MAPIALYLSGLARKSLISLNSATASSAPATSANVLVGISLLCNFARDLPNENTLPPCPPPMNKSNKNIINKIGRILRIKETKNDCFGTSTSQFVVGGLLVNNSTIKDS</sequence>
<dbReference type="AlphaFoldDB" id="A0A6J6FVQ1"/>
<reference evidence="1" key="1">
    <citation type="submission" date="2020-05" db="EMBL/GenBank/DDBJ databases">
        <authorList>
            <person name="Chiriac C."/>
            <person name="Salcher M."/>
            <person name="Ghai R."/>
            <person name="Kavagutti S V."/>
        </authorList>
    </citation>
    <scope>NUCLEOTIDE SEQUENCE</scope>
</reference>
<evidence type="ECO:0000313" key="1">
    <source>
        <dbReference type="EMBL" id="CAB4592841.1"/>
    </source>
</evidence>
<protein>
    <submittedName>
        <fullName evidence="1">Unannotated protein</fullName>
    </submittedName>
</protein>
<accession>A0A6J6FVQ1</accession>
<dbReference type="EMBL" id="CAEZUC010000105">
    <property type="protein sequence ID" value="CAB4592841.1"/>
    <property type="molecule type" value="Genomic_DNA"/>
</dbReference>
<gene>
    <name evidence="1" type="ORF">UFOPK1776_00711</name>
</gene>
<name>A0A6J6FVQ1_9ZZZZ</name>
<proteinExistence type="predicted"/>